<dbReference type="EMBL" id="JAPDGR010000153">
    <property type="protein sequence ID" value="KAJ2994899.1"/>
    <property type="molecule type" value="Genomic_DNA"/>
</dbReference>
<keyword evidence="2" id="KW-1185">Reference proteome</keyword>
<organism evidence="1 2">
    <name type="scientific">Xylaria curta</name>
    <dbReference type="NCBI Taxonomy" id="42375"/>
    <lineage>
        <taxon>Eukaryota</taxon>
        <taxon>Fungi</taxon>
        <taxon>Dikarya</taxon>
        <taxon>Ascomycota</taxon>
        <taxon>Pezizomycotina</taxon>
        <taxon>Sordariomycetes</taxon>
        <taxon>Xylariomycetidae</taxon>
        <taxon>Xylariales</taxon>
        <taxon>Xylariaceae</taxon>
        <taxon>Xylaria</taxon>
    </lineage>
</organism>
<evidence type="ECO:0000313" key="2">
    <source>
        <dbReference type="Proteomes" id="UP001143856"/>
    </source>
</evidence>
<dbReference type="Proteomes" id="UP001143856">
    <property type="component" value="Unassembled WGS sequence"/>
</dbReference>
<evidence type="ECO:0000313" key="1">
    <source>
        <dbReference type="EMBL" id="KAJ2994899.1"/>
    </source>
</evidence>
<comment type="caution">
    <text evidence="1">The sequence shown here is derived from an EMBL/GenBank/DDBJ whole genome shotgun (WGS) entry which is preliminary data.</text>
</comment>
<protein>
    <submittedName>
        <fullName evidence="1">Uncharacterized protein</fullName>
    </submittedName>
</protein>
<gene>
    <name evidence="1" type="ORF">NUW58_g1421</name>
</gene>
<reference evidence="1" key="1">
    <citation type="submission" date="2022-10" db="EMBL/GenBank/DDBJ databases">
        <title>Genome Sequence of Xylaria curta.</title>
        <authorList>
            <person name="Buettner E."/>
        </authorList>
    </citation>
    <scope>NUCLEOTIDE SEQUENCE</scope>
    <source>
        <strain evidence="1">Babe10</strain>
    </source>
</reference>
<sequence>MAATSPIEIRNTPSGLRVLSLDGGGVRGISSLYILRHILKRLNPDNSQNPCDYFHIIAGTSTGGLIALMLGRLRMSVSDCIEAYKKLSARVFKPKRARINVIGRGKDLWSLSGSFDADELARAIREIVEQSGESGDAKLLSTDSRCRVPLDSSVHSEKRLENPSGFEATEHLWQLMKSTALLWKPREQRQLRLLFLKALSLMTRRFVDGALGFNNPVDEVLDEVEQIWSPSEFQIERFLSIGTGRPPIHALGGNIKEVAASIIKISTETEQTAQRFEQRALRTHGLSGQYFRFNARGLENVALEDDRSFGLIVAATNSYLNEPDTFQKLNRFVSLGSPFPGSSERYAYLASLRWAVAPRYAGSGPWAYRQLLKSFEAVLTSPNNTGIICMIDAIDECHEASRRQFVKDLALVSEAIHHKSSSGFSRIIVTSRNYNDIRIPGAHCLNLDGRVEMRDDIQFFIDVKVEELIASNRPAFRGQKSHIIDVLAARADGMYRLVELVIQDLECITDSSLASIERTLKQVPQDIGEMYDRIWDRIPPQHMHRAKRIFMWILFSLEPLSPQALQVCAAWSCNPQGIARIDVQNDLPSDIVGDVSALFGPLIRTGISIQVSHPSVRDHFIRYDSHNQCEWPNTRDRGDYFLPQQSHADIAFHCLKFLNSQHSGVLPDPRYNTEPNGFLSYGLNNFAKHVALAAPNHDALDQEIVQFFERGHWLENWTRSSPHDFLLSKAALIPPIEDWLSFGCYYGRYNLIKQFRFASYQENRGLLLDAKSLTVKAIYLALVGLNERCLMESILLLDMTMFQPSSPITFLSLVSKEEMGISGTETLRQCTNNRVEEYWYQAIIDQANIFQSIQKTIDNLTVGSRAVTRSPTDIKALWERLTRVYGTLTSPSSPSMGVQLEHEDWAYILALIISLYTLWTYGSASIDLLDPKSTILIEAANRNRFKAIKILIEEGIEIADIRDESGATILHLAAATGNYDMVEEILNTKQIEINATDIFGKTPLHYACSSSPMRNSRDTLTGPETSISLARVVYLLLQARADRTPRDYLGNTPFQHLSRVYVPEWDDIPKDSVLNWREKDLADTITLLLQDLTDILEWDSHGVTPLHYAAYLWPFSAVQVLLQFLRTFYVSGNIVDHLGHTPLHYAAIRGFDSPQRVVDILCQSGIDPRIQNITGETAVGVASSYGRTATAETTAKYENQFNDASLRLRSGNDLPSMSNIRIFDAGSSRLGFSPTRPVLEIESQQLGVQLSQPPSQQPSIAKSLQSRIIQRPPRIQGLEFPSMELQHQMRLAKQYLANNVQRNIDEIIIPSAILKLMSHRIYDLQTIEPFGKIHLEPLNRPATQGRLGIAESKVDADLTERYSNITSYQPRLALEGSKEENKEQILRFQKAIRQYQKPPLRKVKRPLTERAPNVFSPSRVRFRRAVRRYQKPPLPKLKRPLTEHAPNEFSPIVKGRLWILQGMESKGLIICAVGLFTAHYVIRVFYVLPGGELGDALRDVDEF</sequence>
<accession>A0ACC1PLF1</accession>
<proteinExistence type="predicted"/>
<name>A0ACC1PLF1_9PEZI</name>